<sequence>MRQASGRFLIVAAGLFLVACENSVEDSMLSVWASMPGERIAFASKADSSEGELYMIDKSGSITRLTYNSRHENNPALSPDGTKVAFHAGDESNPLTYEIYIIDLLTGVELRLTNNAVIDGHPDWSPDGS</sequence>
<evidence type="ECO:0000313" key="2">
    <source>
        <dbReference type="EMBL" id="VAX23139.1"/>
    </source>
</evidence>
<dbReference type="InterPro" id="IPR011659">
    <property type="entry name" value="WD40"/>
</dbReference>
<dbReference type="InterPro" id="IPR011042">
    <property type="entry name" value="6-blade_b-propeller_TolB-like"/>
</dbReference>
<feature type="non-terminal residue" evidence="2">
    <location>
        <position position="129"/>
    </location>
</feature>
<dbReference type="PANTHER" id="PTHR36842">
    <property type="entry name" value="PROTEIN TOLB HOMOLOG"/>
    <property type="match status" value="1"/>
</dbReference>
<dbReference type="PROSITE" id="PS51257">
    <property type="entry name" value="PROKAR_LIPOPROTEIN"/>
    <property type="match status" value="1"/>
</dbReference>
<evidence type="ECO:0000256" key="1">
    <source>
        <dbReference type="ARBA" id="ARBA00009820"/>
    </source>
</evidence>
<name>A0A3B1BYU3_9ZZZZ</name>
<dbReference type="AlphaFoldDB" id="A0A3B1BYU3"/>
<protein>
    <submittedName>
        <fullName evidence="2">TolB protein, periplasmic protein involved in the tonb-independent uptake of group A colicins</fullName>
    </submittedName>
</protein>
<proteinExistence type="inferred from homology"/>
<comment type="similarity">
    <text evidence="1">Belongs to the TolB family.</text>
</comment>
<gene>
    <name evidence="2" type="ORF">MNBD_NITROSPINAE03-1020</name>
</gene>
<dbReference type="PANTHER" id="PTHR36842:SF1">
    <property type="entry name" value="PROTEIN TOLB"/>
    <property type="match status" value="1"/>
</dbReference>
<organism evidence="2">
    <name type="scientific">hydrothermal vent metagenome</name>
    <dbReference type="NCBI Taxonomy" id="652676"/>
    <lineage>
        <taxon>unclassified sequences</taxon>
        <taxon>metagenomes</taxon>
        <taxon>ecological metagenomes</taxon>
    </lineage>
</organism>
<reference evidence="2" key="1">
    <citation type="submission" date="2018-06" db="EMBL/GenBank/DDBJ databases">
        <authorList>
            <person name="Zhirakovskaya E."/>
        </authorList>
    </citation>
    <scope>NUCLEOTIDE SEQUENCE</scope>
</reference>
<dbReference type="EMBL" id="UOGB01000261">
    <property type="protein sequence ID" value="VAX23139.1"/>
    <property type="molecule type" value="Genomic_DNA"/>
</dbReference>
<accession>A0A3B1BYU3</accession>
<dbReference type="SUPFAM" id="SSF69304">
    <property type="entry name" value="Tricorn protease N-terminal domain"/>
    <property type="match status" value="1"/>
</dbReference>
<dbReference type="Gene3D" id="2.120.10.30">
    <property type="entry name" value="TolB, C-terminal domain"/>
    <property type="match status" value="1"/>
</dbReference>
<dbReference type="Pfam" id="PF07676">
    <property type="entry name" value="PD40"/>
    <property type="match status" value="2"/>
</dbReference>